<dbReference type="Pfam" id="PF04229">
    <property type="entry name" value="GrpB"/>
    <property type="match status" value="1"/>
</dbReference>
<keyword evidence="3 6" id="KW-0963">Cytoplasm</keyword>
<evidence type="ECO:0000256" key="1">
    <source>
        <dbReference type="ARBA" id="ARBA00008826"/>
    </source>
</evidence>
<comment type="pathway">
    <text evidence="6">Cofactor biosynthesis; coenzyme A biosynthesis; CoA from (R)-pantothenate: step 5/5.</text>
</comment>
<evidence type="ECO:0000256" key="2">
    <source>
        <dbReference type="ARBA" id="ARBA00011058"/>
    </source>
</evidence>
<accession>A0A1G8Z7G8</accession>
<evidence type="ECO:0000256" key="3">
    <source>
        <dbReference type="ARBA" id="ARBA00022490"/>
    </source>
</evidence>
<feature type="binding site" evidence="6">
    <location>
        <begin position="11"/>
        <end position="16"/>
    </location>
    <ligand>
        <name>ATP</name>
        <dbReference type="ChEBI" id="CHEBI:30616"/>
    </ligand>
</feature>
<protein>
    <recommendedName>
        <fullName evidence="6 7">Dephospho-CoA kinase</fullName>
        <ecNumber evidence="6 7">2.7.1.24</ecNumber>
    </recommendedName>
    <alternativeName>
        <fullName evidence="6">Dephosphocoenzyme A kinase</fullName>
    </alternativeName>
</protein>
<name>A0A1G8Z7G8_ACTMZ</name>
<keyword evidence="6" id="KW-0808">Transferase</keyword>
<comment type="catalytic activity">
    <reaction evidence="6">
        <text>3'-dephospho-CoA + ATP = ADP + CoA + H(+)</text>
        <dbReference type="Rhea" id="RHEA:18245"/>
        <dbReference type="ChEBI" id="CHEBI:15378"/>
        <dbReference type="ChEBI" id="CHEBI:30616"/>
        <dbReference type="ChEBI" id="CHEBI:57287"/>
        <dbReference type="ChEBI" id="CHEBI:57328"/>
        <dbReference type="ChEBI" id="CHEBI:456216"/>
        <dbReference type="EC" id="2.7.1.24"/>
    </reaction>
</comment>
<dbReference type="UniPathway" id="UPA00241">
    <property type="reaction ID" value="UER00356"/>
</dbReference>
<evidence type="ECO:0000256" key="7">
    <source>
        <dbReference type="NCBIfam" id="TIGR00152"/>
    </source>
</evidence>
<evidence type="ECO:0000313" key="10">
    <source>
        <dbReference type="Proteomes" id="UP000199213"/>
    </source>
</evidence>
<dbReference type="PANTHER" id="PTHR10695">
    <property type="entry name" value="DEPHOSPHO-COA KINASE-RELATED"/>
    <property type="match status" value="1"/>
</dbReference>
<dbReference type="EMBL" id="FNFM01000004">
    <property type="protein sequence ID" value="SDK10937.1"/>
    <property type="molecule type" value="Genomic_DNA"/>
</dbReference>
<keyword evidence="6" id="KW-0173">Coenzyme A biosynthesis</keyword>
<dbReference type="OrthoDB" id="9812943at2"/>
<dbReference type="NCBIfam" id="NF002879">
    <property type="entry name" value="PRK03333.1"/>
    <property type="match status" value="1"/>
</dbReference>
<dbReference type="InterPro" id="IPR027417">
    <property type="entry name" value="P-loop_NTPase"/>
</dbReference>
<dbReference type="HAMAP" id="MF_00376">
    <property type="entry name" value="Dephospho_CoA_kinase"/>
    <property type="match status" value="1"/>
</dbReference>
<gene>
    <name evidence="6" type="primary">coaE</name>
    <name evidence="9" type="ORF">SAMN04487820_104279</name>
</gene>
<dbReference type="NCBIfam" id="TIGR00152">
    <property type="entry name" value="dephospho-CoA kinase"/>
    <property type="match status" value="1"/>
</dbReference>
<keyword evidence="6 9" id="KW-0418">Kinase</keyword>
<comment type="similarity">
    <text evidence="1">In the N-terminal section; belongs to the CoaE family.</text>
</comment>
<evidence type="ECO:0000256" key="8">
    <source>
        <dbReference type="SAM" id="MobiDB-lite"/>
    </source>
</evidence>
<dbReference type="GO" id="GO:0005737">
    <property type="term" value="C:cytoplasm"/>
    <property type="evidence" value="ECO:0007669"/>
    <property type="project" value="UniProtKB-SubCell"/>
</dbReference>
<dbReference type="Proteomes" id="UP000199213">
    <property type="component" value="Unassembled WGS sequence"/>
</dbReference>
<evidence type="ECO:0000256" key="4">
    <source>
        <dbReference type="ARBA" id="ARBA00022741"/>
    </source>
</evidence>
<keyword evidence="4 6" id="KW-0547">Nucleotide-binding</keyword>
<evidence type="ECO:0000313" key="9">
    <source>
        <dbReference type="EMBL" id="SDK10937.1"/>
    </source>
</evidence>
<dbReference type="Gene3D" id="3.30.460.10">
    <property type="entry name" value="Beta Polymerase, domain 2"/>
    <property type="match status" value="1"/>
</dbReference>
<comment type="similarity">
    <text evidence="2">In the C-terminal section; belongs to the UPF0157 (GrpB) family.</text>
</comment>
<dbReference type="Gene3D" id="3.40.50.300">
    <property type="entry name" value="P-loop containing nucleotide triphosphate hydrolases"/>
    <property type="match status" value="1"/>
</dbReference>
<dbReference type="CDD" id="cd02022">
    <property type="entry name" value="DPCK"/>
    <property type="match status" value="1"/>
</dbReference>
<dbReference type="SUPFAM" id="SSF52540">
    <property type="entry name" value="P-loop containing nucleoside triphosphate hydrolases"/>
    <property type="match status" value="1"/>
</dbReference>
<organism evidence="9 10">
    <name type="scientific">Actinopolyspora mzabensis</name>
    <dbReference type="NCBI Taxonomy" id="995066"/>
    <lineage>
        <taxon>Bacteria</taxon>
        <taxon>Bacillati</taxon>
        <taxon>Actinomycetota</taxon>
        <taxon>Actinomycetes</taxon>
        <taxon>Actinopolysporales</taxon>
        <taxon>Actinopolysporaceae</taxon>
        <taxon>Actinopolyspora</taxon>
    </lineage>
</organism>
<keyword evidence="10" id="KW-1185">Reference proteome</keyword>
<dbReference type="PROSITE" id="PS51219">
    <property type="entry name" value="DPCK"/>
    <property type="match status" value="1"/>
</dbReference>
<comment type="function">
    <text evidence="6">Catalyzes the phosphorylation of the 3'-hydroxyl group of dephosphocoenzyme A to form coenzyme A.</text>
</comment>
<dbReference type="EC" id="2.7.1.24" evidence="6 7"/>
<dbReference type="Pfam" id="PF01121">
    <property type="entry name" value="CoaE"/>
    <property type="match status" value="1"/>
</dbReference>
<evidence type="ECO:0000256" key="5">
    <source>
        <dbReference type="ARBA" id="ARBA00022840"/>
    </source>
</evidence>
<dbReference type="GO" id="GO:0005524">
    <property type="term" value="F:ATP binding"/>
    <property type="evidence" value="ECO:0007669"/>
    <property type="project" value="UniProtKB-UniRule"/>
</dbReference>
<dbReference type="GO" id="GO:0004140">
    <property type="term" value="F:dephospho-CoA kinase activity"/>
    <property type="evidence" value="ECO:0007669"/>
    <property type="project" value="UniProtKB-UniRule"/>
</dbReference>
<dbReference type="InterPro" id="IPR043519">
    <property type="entry name" value="NT_sf"/>
</dbReference>
<keyword evidence="5 6" id="KW-0067">ATP-binding</keyword>
<comment type="subcellular location">
    <subcellularLocation>
        <location evidence="6">Cytoplasm</location>
    </subcellularLocation>
</comment>
<reference evidence="10" key="1">
    <citation type="submission" date="2016-10" db="EMBL/GenBank/DDBJ databases">
        <authorList>
            <person name="Varghese N."/>
            <person name="Submissions S."/>
        </authorList>
    </citation>
    <scope>NUCLEOTIDE SEQUENCE [LARGE SCALE GENOMIC DNA]</scope>
    <source>
        <strain evidence="10">DSM 45460</strain>
    </source>
</reference>
<dbReference type="RefSeq" id="WP_092627454.1">
    <property type="nucleotide sequence ID" value="NZ_FNFM01000004.1"/>
</dbReference>
<evidence type="ECO:0000256" key="6">
    <source>
        <dbReference type="HAMAP-Rule" id="MF_00376"/>
    </source>
</evidence>
<comment type="similarity">
    <text evidence="6">Belongs to the CoaE family.</text>
</comment>
<sequence>MLRVGLTGGIGSGKSTVADRLAEHGARVIDADRISREVVAVGTEGLAEITARFGSQVLDDHGALDRAAMARLVFADESARSDLNGIVHPRVAARTAELMAEAGADAIVVHDVPLLVENGYQADYHLVVVVDAPVEQRVRRLVERGLPEEDARARIGAQASEAQRRDAADIWLDNGAELDRIRSSVDELWRERLVPFEANIRSRSPLPLTGPRIVDPDPEWPRRASRLLARISKTAGDSALRVDHVGSTSVPGLPANDVIDLQLTVRSIAEADAIAEPLAEAGMPVRPDAAADDVQSPQPDPEQWRNRTHVSADPGLRAKLHLRVAGAANWRFALLLPAWLRADDGARREYASLKRDLAARFGSDSDTRRYVEAKRPWFEQALPRAERWASEIGWQPPPL</sequence>
<dbReference type="AlphaFoldDB" id="A0A1G8Z7G8"/>
<dbReference type="PANTHER" id="PTHR10695:SF46">
    <property type="entry name" value="BIFUNCTIONAL COENZYME A SYNTHASE-RELATED"/>
    <property type="match status" value="1"/>
</dbReference>
<dbReference type="InterPro" id="IPR001977">
    <property type="entry name" value="Depp_CoAkinase"/>
</dbReference>
<proteinExistence type="inferred from homology"/>
<dbReference type="SUPFAM" id="SSF81301">
    <property type="entry name" value="Nucleotidyltransferase"/>
    <property type="match status" value="1"/>
</dbReference>
<feature type="region of interest" description="Disordered" evidence="8">
    <location>
        <begin position="288"/>
        <end position="308"/>
    </location>
</feature>
<dbReference type="GO" id="GO:0015937">
    <property type="term" value="P:coenzyme A biosynthetic process"/>
    <property type="evidence" value="ECO:0007669"/>
    <property type="project" value="UniProtKB-UniRule"/>
</dbReference>
<dbReference type="InterPro" id="IPR007344">
    <property type="entry name" value="GrpB/CoaE"/>
</dbReference>